<dbReference type="RefSeq" id="WP_004917884.1">
    <property type="nucleotide sequence ID" value="NZ_DS607663.1"/>
</dbReference>
<reference evidence="3" key="1">
    <citation type="submission" date="2008-04" db="EMBL/GenBank/DDBJ databases">
        <title>Draft genome sequence of Providencia stuartii (ATCC 25827).</title>
        <authorList>
            <person name="Sudarsanam P."/>
            <person name="Ley R."/>
            <person name="Guruge J."/>
            <person name="Turnbaugh P.J."/>
            <person name="Mahowald M."/>
            <person name="Liep D."/>
            <person name="Gordon J."/>
        </authorList>
    </citation>
    <scope>NUCLEOTIDE SEQUENCE [LARGE SCALE GENOMIC DNA]</scope>
    <source>
        <strain evidence="3">ATCC 25827</strain>
    </source>
</reference>
<reference evidence="2 3" key="3">
    <citation type="submission" date="2008-05" db="EMBL/GenBank/DDBJ databases">
        <authorList>
            <person name="Fulton L."/>
            <person name="Clifton S."/>
            <person name="Fulton B."/>
            <person name="Xu J."/>
            <person name="Minx P."/>
            <person name="Pepin K.H."/>
            <person name="Johnson M."/>
            <person name="Thiruvilangam P."/>
            <person name="Bhonagiri V."/>
            <person name="Nash W.E."/>
            <person name="Mardis E.R."/>
            <person name="Wilson R.K."/>
        </authorList>
    </citation>
    <scope>NUCLEOTIDE SEQUENCE [LARGE SCALE GENOMIC DNA]</scope>
    <source>
        <strain evidence="2 3">ATCC 25827</strain>
    </source>
</reference>
<name>A0AA86YH04_PROST</name>
<comment type="caution">
    <text evidence="2">The sequence shown here is derived from an EMBL/GenBank/DDBJ whole genome shotgun (WGS) entry which is preliminary data.</text>
</comment>
<sequence>MSKKIILAALISGVMSSSVFAAGSGTVSFQGEIIDAPCGISADTAS</sequence>
<dbReference type="EMBL" id="ABJD02000101">
    <property type="protein sequence ID" value="EDU58447.1"/>
    <property type="molecule type" value="Genomic_DNA"/>
</dbReference>
<proteinExistence type="predicted"/>
<keyword evidence="1" id="KW-0732">Signal</keyword>
<accession>A0AA86YH04</accession>
<organism evidence="2 3">
    <name type="scientific">Providencia stuartii ATCC 25827</name>
    <dbReference type="NCBI Taxonomy" id="471874"/>
    <lineage>
        <taxon>Bacteria</taxon>
        <taxon>Pseudomonadati</taxon>
        <taxon>Pseudomonadota</taxon>
        <taxon>Gammaproteobacteria</taxon>
        <taxon>Enterobacterales</taxon>
        <taxon>Morganellaceae</taxon>
        <taxon>Providencia</taxon>
    </lineage>
</organism>
<feature type="chain" id="PRO_5041654347" description="Type 1 fimbrial protein" evidence="1">
    <location>
        <begin position="22"/>
        <end position="46"/>
    </location>
</feature>
<evidence type="ECO:0000313" key="2">
    <source>
        <dbReference type="EMBL" id="EDU58447.1"/>
    </source>
</evidence>
<dbReference type="Proteomes" id="UP000004506">
    <property type="component" value="Unassembled WGS sequence"/>
</dbReference>
<dbReference type="AlphaFoldDB" id="A0AA86YH04"/>
<protein>
    <recommendedName>
        <fullName evidence="4">Type 1 fimbrial protein</fullName>
    </recommendedName>
</protein>
<gene>
    <name evidence="2" type="ORF">PROSTU_01622</name>
</gene>
<evidence type="ECO:0008006" key="4">
    <source>
        <dbReference type="Google" id="ProtNLM"/>
    </source>
</evidence>
<feature type="signal peptide" evidence="1">
    <location>
        <begin position="1"/>
        <end position="21"/>
    </location>
</feature>
<reference evidence="3" key="2">
    <citation type="submission" date="2008-04" db="EMBL/GenBank/DDBJ databases">
        <title>Draft genome sequence of Providencia stuartii(ATCC 25827).</title>
        <authorList>
            <person name="Sudarsanam P."/>
            <person name="Ley R."/>
            <person name="Guruge J."/>
            <person name="Turnbaugh P.J."/>
            <person name="Mahowald M."/>
            <person name="Liep D."/>
            <person name="Gordon J."/>
        </authorList>
    </citation>
    <scope>NUCLEOTIDE SEQUENCE [LARGE SCALE GENOMIC DNA]</scope>
    <source>
        <strain evidence="3">ATCC 25827</strain>
    </source>
</reference>
<evidence type="ECO:0000313" key="3">
    <source>
        <dbReference type="Proteomes" id="UP000004506"/>
    </source>
</evidence>
<evidence type="ECO:0000256" key="1">
    <source>
        <dbReference type="SAM" id="SignalP"/>
    </source>
</evidence>